<dbReference type="InterPro" id="IPR011032">
    <property type="entry name" value="GroES-like_sf"/>
</dbReference>
<comment type="subunit">
    <text evidence="2">Monomer.</text>
</comment>
<dbReference type="AlphaFoldDB" id="A0A1S8BAJ9"/>
<evidence type="ECO:0000256" key="1">
    <source>
        <dbReference type="ARBA" id="ARBA00008072"/>
    </source>
</evidence>
<evidence type="ECO:0000313" key="5">
    <source>
        <dbReference type="EMBL" id="KAL0253198.1"/>
    </source>
</evidence>
<dbReference type="Gene3D" id="3.40.50.720">
    <property type="entry name" value="NAD(P)-binding Rossmann-like Domain"/>
    <property type="match status" value="1"/>
</dbReference>
<evidence type="ECO:0000313" key="6">
    <source>
        <dbReference type="EMBL" id="OMP84291.1"/>
    </source>
</evidence>
<dbReference type="Proteomes" id="UP001430584">
    <property type="component" value="Unassembled WGS sequence"/>
</dbReference>
<reference evidence="5 8" key="2">
    <citation type="submission" date="2024-02" db="EMBL/GenBank/DDBJ databases">
        <title>De novo assembly and annotation of 12 fungi associated with fruit tree decline syndrome in Ontario, Canada.</title>
        <authorList>
            <person name="Sulman M."/>
            <person name="Ellouze W."/>
            <person name="Ilyukhin E."/>
        </authorList>
    </citation>
    <scope>NUCLEOTIDE SEQUENCE [LARGE SCALE GENOMIC DNA]</scope>
    <source>
        <strain evidence="5 8">FDS-637</strain>
    </source>
</reference>
<dbReference type="SUPFAM" id="SSF51735">
    <property type="entry name" value="NAD(P)-binding Rossmann-fold domains"/>
    <property type="match status" value="1"/>
</dbReference>
<evidence type="ECO:0000259" key="4">
    <source>
        <dbReference type="SMART" id="SM00829"/>
    </source>
</evidence>
<comment type="similarity">
    <text evidence="1">Belongs to the zinc-containing alcohol dehydrogenase family.</text>
</comment>
<dbReference type="PANTHER" id="PTHR45348">
    <property type="entry name" value="HYPOTHETICAL OXIDOREDUCTASE (EUROFUNG)"/>
    <property type="match status" value="1"/>
</dbReference>
<dbReference type="SMART" id="SM00829">
    <property type="entry name" value="PKS_ER"/>
    <property type="match status" value="1"/>
</dbReference>
<dbReference type="SUPFAM" id="SSF50129">
    <property type="entry name" value="GroES-like"/>
    <property type="match status" value="1"/>
</dbReference>
<evidence type="ECO:0000256" key="3">
    <source>
        <dbReference type="ARBA" id="ARBA00023002"/>
    </source>
</evidence>
<comment type="caution">
    <text evidence="6">The sequence shown here is derived from an EMBL/GenBank/DDBJ whole genome shotgun (WGS) entry which is preliminary data.</text>
</comment>
<gene>
    <name evidence="6" type="ORF">BK809_0000298</name>
    <name evidence="5" type="ORF">SLS55_010170</name>
</gene>
<reference evidence="6 7" key="1">
    <citation type="submission" date="2017-01" db="EMBL/GenBank/DDBJ databases">
        <title>Draft genome sequence of Diplodia seriata F98.1, a fungal species involved in grapevine trunk diseases.</title>
        <authorList>
            <person name="Robert-Siegwald G."/>
            <person name="Vallet J."/>
            <person name="Abou-Mansour E."/>
            <person name="Xu J."/>
            <person name="Rey P."/>
            <person name="Bertsch C."/>
            <person name="Rego C."/>
            <person name="Larignon P."/>
            <person name="Fontaine F."/>
            <person name="Lebrun M.-H."/>
        </authorList>
    </citation>
    <scope>NUCLEOTIDE SEQUENCE [LARGE SCALE GENOMIC DNA]</scope>
    <source>
        <strain evidence="6 7">F98.1</strain>
    </source>
</reference>
<dbReference type="InterPro" id="IPR047122">
    <property type="entry name" value="Trans-enoyl_RdTase-like"/>
</dbReference>
<evidence type="ECO:0000256" key="2">
    <source>
        <dbReference type="ARBA" id="ARBA00011245"/>
    </source>
</evidence>
<sequence>MSNKAAVVEQIGSPVVIKTVERYTPGPDEILVKNKVINFTPLAAKMQKFAPIPYKPPVILGFSSAGIVEEVGGNVTYVKPGDRVAVLTVFDLSDRHGHFQEYYIANPQFTSKIPDGVSLEDASSVPANLATVVAVMQALHGPERPSPDGKKAAPNGKKLLVYGGSSSVGGYAVKYGADLGYDVVTTSSPANRDYVASLGAGSVVDHRQPAEKVVADLKALGPFDGVVDTIGTAEQTAILGQVLAEQKDDITIFTMLPEVGDAAAYATPAHVKRVYQSWPQVLETPEMKDVLEWTYHVYIPEGLASGAIIPTRNEEMAGGIDGIQAILDKSLEGGVSGKRLITLV</sequence>
<dbReference type="Pfam" id="PF08240">
    <property type="entry name" value="ADH_N"/>
    <property type="match status" value="1"/>
</dbReference>
<dbReference type="Gene3D" id="3.90.180.10">
    <property type="entry name" value="Medium-chain alcohol dehydrogenases, catalytic domain"/>
    <property type="match status" value="1"/>
</dbReference>
<organism evidence="6 7">
    <name type="scientific">Diplodia seriata</name>
    <dbReference type="NCBI Taxonomy" id="420778"/>
    <lineage>
        <taxon>Eukaryota</taxon>
        <taxon>Fungi</taxon>
        <taxon>Dikarya</taxon>
        <taxon>Ascomycota</taxon>
        <taxon>Pezizomycotina</taxon>
        <taxon>Dothideomycetes</taxon>
        <taxon>Dothideomycetes incertae sedis</taxon>
        <taxon>Botryosphaeriales</taxon>
        <taxon>Botryosphaeriaceae</taxon>
        <taxon>Diplodia</taxon>
    </lineage>
</organism>
<dbReference type="EMBL" id="JAJVCZ030000012">
    <property type="protein sequence ID" value="KAL0253198.1"/>
    <property type="molecule type" value="Genomic_DNA"/>
</dbReference>
<dbReference type="GO" id="GO:0016651">
    <property type="term" value="F:oxidoreductase activity, acting on NAD(P)H"/>
    <property type="evidence" value="ECO:0007669"/>
    <property type="project" value="InterPro"/>
</dbReference>
<dbReference type="EMBL" id="MSZU01000095">
    <property type="protein sequence ID" value="OMP84291.1"/>
    <property type="molecule type" value="Genomic_DNA"/>
</dbReference>
<dbReference type="PANTHER" id="PTHR45348:SF2">
    <property type="entry name" value="ZINC-TYPE ALCOHOL DEHYDROGENASE-LIKE PROTEIN C2E1P3.01"/>
    <property type="match status" value="1"/>
</dbReference>
<dbReference type="STRING" id="420778.A0A1S8BAJ9"/>
<dbReference type="InterPro" id="IPR020843">
    <property type="entry name" value="ER"/>
</dbReference>
<dbReference type="InterPro" id="IPR013154">
    <property type="entry name" value="ADH-like_N"/>
</dbReference>
<dbReference type="InterPro" id="IPR036291">
    <property type="entry name" value="NAD(P)-bd_dom_sf"/>
</dbReference>
<dbReference type="Proteomes" id="UP000190776">
    <property type="component" value="Unassembled WGS sequence"/>
</dbReference>
<evidence type="ECO:0000313" key="8">
    <source>
        <dbReference type="Proteomes" id="UP001430584"/>
    </source>
</evidence>
<keyword evidence="8" id="KW-1185">Reference proteome</keyword>
<accession>A0A1S8BAJ9</accession>
<proteinExistence type="inferred from homology"/>
<keyword evidence="3" id="KW-0560">Oxidoreductase</keyword>
<feature type="domain" description="Enoyl reductase (ER)" evidence="4">
    <location>
        <begin position="12"/>
        <end position="282"/>
    </location>
</feature>
<evidence type="ECO:0000313" key="7">
    <source>
        <dbReference type="Proteomes" id="UP000190776"/>
    </source>
</evidence>
<protein>
    <submittedName>
        <fullName evidence="6">Zinc-binding alcohol dehydrogenase domain-containing protein cipB</fullName>
    </submittedName>
</protein>
<name>A0A1S8BAJ9_9PEZI</name>
<dbReference type="CDD" id="cd08249">
    <property type="entry name" value="enoyl_reductase_like"/>
    <property type="match status" value="1"/>
</dbReference>
<dbReference type="OrthoDB" id="3509362at2759"/>